<feature type="transmembrane region" description="Helical" evidence="6">
    <location>
        <begin position="209"/>
        <end position="232"/>
    </location>
</feature>
<dbReference type="Gene3D" id="1.20.1250.20">
    <property type="entry name" value="MFS general substrate transporter like domains"/>
    <property type="match status" value="1"/>
</dbReference>
<gene>
    <name evidence="8" type="ORF">FOJ82_06485</name>
</gene>
<dbReference type="InterPro" id="IPR011701">
    <property type="entry name" value="MFS"/>
</dbReference>
<evidence type="ECO:0000256" key="2">
    <source>
        <dbReference type="ARBA" id="ARBA00022448"/>
    </source>
</evidence>
<dbReference type="AlphaFoldDB" id="A0A553K256"/>
<protein>
    <submittedName>
        <fullName evidence="8">MFS transporter</fullName>
    </submittedName>
</protein>
<evidence type="ECO:0000313" key="8">
    <source>
        <dbReference type="EMBL" id="TRY18758.1"/>
    </source>
</evidence>
<dbReference type="InterPro" id="IPR050930">
    <property type="entry name" value="MFS_Vesicular_Transporter"/>
</dbReference>
<feature type="domain" description="Major facilitator superfamily (MFS) profile" evidence="7">
    <location>
        <begin position="83"/>
        <end position="460"/>
    </location>
</feature>
<proteinExistence type="predicted"/>
<evidence type="ECO:0000313" key="9">
    <source>
        <dbReference type="Proteomes" id="UP000317638"/>
    </source>
</evidence>
<sequence>MIPPRTHFFLPLPPDNFRSLNLLPFEGDPPSHLDNRTWALCRDQSTFGTTDVPRLGSTVGSSTISGGALGLRDRIRATGLPRTTWVLSAAGFLVAIGFGVVIPVLTPFARTFEANAFQLGLVVSMFAAMRAVMSPFAARIGRGIGERNAITIGMLIVAASTVATALAPSLAAMIVLRSLGGIGSAMFTISAINMLLASAPEDLRGRASGLYQGGFLLGSMGGPALGGLLGAISYRAPFYFYAVMLVVTAVFVAFMLPARAPVLHAHSREPRRFSEVLRDVRYQAACVAALGQGWQSFGVRNALIPILVTEMLLLDTAWTGVAFAVAAAAQTAMLGAAGTWTDRLGRKPILIAAGVICGLSTIAMPFAPNIWLLILVLCVYGVGAAFQGTAPTAAVADATDGRGGVPVAVFSMITDIGAIAGPLIAGAIIDATNFGTGFLVGGLILLLGAAYALLIPKSLDLSFRKERGSADVDAERQAEGAGD</sequence>
<dbReference type="CDD" id="cd17325">
    <property type="entry name" value="MFS_MdtG_SLC18_like"/>
    <property type="match status" value="1"/>
</dbReference>
<evidence type="ECO:0000259" key="7">
    <source>
        <dbReference type="PROSITE" id="PS50850"/>
    </source>
</evidence>
<feature type="transmembrane region" description="Helical" evidence="6">
    <location>
        <begin position="174"/>
        <end position="197"/>
    </location>
</feature>
<dbReference type="GO" id="GO:0005886">
    <property type="term" value="C:plasma membrane"/>
    <property type="evidence" value="ECO:0007669"/>
    <property type="project" value="UniProtKB-SubCell"/>
</dbReference>
<dbReference type="PROSITE" id="PS50850">
    <property type="entry name" value="MFS"/>
    <property type="match status" value="1"/>
</dbReference>
<comment type="caution">
    <text evidence="8">The sequence shown here is derived from an EMBL/GenBank/DDBJ whole genome shotgun (WGS) entry which is preliminary data.</text>
</comment>
<dbReference type="InterPro" id="IPR001958">
    <property type="entry name" value="Tet-R_TetA/multi-R_MdtG-like"/>
</dbReference>
<accession>A0A553K256</accession>
<dbReference type="PRINTS" id="PR01035">
    <property type="entry name" value="TCRTETA"/>
</dbReference>
<dbReference type="Proteomes" id="UP000317638">
    <property type="component" value="Unassembled WGS sequence"/>
</dbReference>
<evidence type="ECO:0000256" key="4">
    <source>
        <dbReference type="ARBA" id="ARBA00022989"/>
    </source>
</evidence>
<feature type="transmembrane region" description="Helical" evidence="6">
    <location>
        <begin position="349"/>
        <end position="367"/>
    </location>
</feature>
<keyword evidence="3 6" id="KW-0812">Transmembrane</keyword>
<feature type="transmembrane region" description="Helical" evidence="6">
    <location>
        <begin position="84"/>
        <end position="105"/>
    </location>
</feature>
<dbReference type="SUPFAM" id="SSF103473">
    <property type="entry name" value="MFS general substrate transporter"/>
    <property type="match status" value="1"/>
</dbReference>
<feature type="transmembrane region" description="Helical" evidence="6">
    <location>
        <begin position="435"/>
        <end position="455"/>
    </location>
</feature>
<keyword evidence="4 6" id="KW-1133">Transmembrane helix</keyword>
<feature type="transmembrane region" description="Helical" evidence="6">
    <location>
        <begin position="407"/>
        <end position="429"/>
    </location>
</feature>
<feature type="transmembrane region" description="Helical" evidence="6">
    <location>
        <begin position="317"/>
        <end position="337"/>
    </location>
</feature>
<dbReference type="OrthoDB" id="9793283at2"/>
<dbReference type="InterPro" id="IPR020846">
    <property type="entry name" value="MFS_dom"/>
</dbReference>
<organism evidence="8 9">
    <name type="scientific">Tessaracoccus rhinocerotis</name>
    <dbReference type="NCBI Taxonomy" id="1689449"/>
    <lineage>
        <taxon>Bacteria</taxon>
        <taxon>Bacillati</taxon>
        <taxon>Actinomycetota</taxon>
        <taxon>Actinomycetes</taxon>
        <taxon>Propionibacteriales</taxon>
        <taxon>Propionibacteriaceae</taxon>
        <taxon>Tessaracoccus</taxon>
    </lineage>
</organism>
<dbReference type="Pfam" id="PF07690">
    <property type="entry name" value="MFS_1"/>
    <property type="match status" value="2"/>
</dbReference>
<dbReference type="PANTHER" id="PTHR23506">
    <property type="entry name" value="GH10249P"/>
    <property type="match status" value="1"/>
</dbReference>
<dbReference type="InterPro" id="IPR036259">
    <property type="entry name" value="MFS_trans_sf"/>
</dbReference>
<dbReference type="PANTHER" id="PTHR23506:SF23">
    <property type="entry name" value="GH10249P"/>
    <property type="match status" value="1"/>
</dbReference>
<evidence type="ECO:0000256" key="5">
    <source>
        <dbReference type="ARBA" id="ARBA00023136"/>
    </source>
</evidence>
<comment type="subcellular location">
    <subcellularLocation>
        <location evidence="1">Cell membrane</location>
        <topology evidence="1">Multi-pass membrane protein</topology>
    </subcellularLocation>
</comment>
<feature type="transmembrane region" description="Helical" evidence="6">
    <location>
        <begin position="238"/>
        <end position="258"/>
    </location>
</feature>
<name>A0A553K256_9ACTN</name>
<dbReference type="GO" id="GO:0022857">
    <property type="term" value="F:transmembrane transporter activity"/>
    <property type="evidence" value="ECO:0007669"/>
    <property type="project" value="InterPro"/>
</dbReference>
<feature type="transmembrane region" description="Helical" evidence="6">
    <location>
        <begin position="373"/>
        <end position="395"/>
    </location>
</feature>
<dbReference type="EMBL" id="VKKG01000002">
    <property type="protein sequence ID" value="TRY18758.1"/>
    <property type="molecule type" value="Genomic_DNA"/>
</dbReference>
<feature type="transmembrane region" description="Helical" evidence="6">
    <location>
        <begin position="149"/>
        <end position="168"/>
    </location>
</feature>
<feature type="transmembrane region" description="Helical" evidence="6">
    <location>
        <begin position="117"/>
        <end position="137"/>
    </location>
</feature>
<reference evidence="8 9" key="1">
    <citation type="submission" date="2019-07" db="EMBL/GenBank/DDBJ databases">
        <authorList>
            <person name="Zhou L.-Y."/>
        </authorList>
    </citation>
    <scope>NUCLEOTIDE SEQUENCE [LARGE SCALE GENOMIC DNA]</scope>
    <source>
        <strain evidence="8 9">YIM 101269</strain>
    </source>
</reference>
<evidence type="ECO:0000256" key="1">
    <source>
        <dbReference type="ARBA" id="ARBA00004651"/>
    </source>
</evidence>
<evidence type="ECO:0000256" key="3">
    <source>
        <dbReference type="ARBA" id="ARBA00022692"/>
    </source>
</evidence>
<keyword evidence="2" id="KW-0813">Transport</keyword>
<evidence type="ECO:0000256" key="6">
    <source>
        <dbReference type="SAM" id="Phobius"/>
    </source>
</evidence>
<dbReference type="Gene3D" id="1.20.1720.10">
    <property type="entry name" value="Multidrug resistance protein D"/>
    <property type="match status" value="1"/>
</dbReference>
<keyword evidence="9" id="KW-1185">Reference proteome</keyword>
<keyword evidence="5 6" id="KW-0472">Membrane</keyword>